<evidence type="ECO:0000313" key="1">
    <source>
        <dbReference type="EMBL" id="DAD81269.1"/>
    </source>
</evidence>
<organism evidence="1">
    <name type="scientific">Siphoviridae sp. ctcfw7</name>
    <dbReference type="NCBI Taxonomy" id="2826394"/>
    <lineage>
        <taxon>Viruses</taxon>
        <taxon>Duplodnaviria</taxon>
        <taxon>Heunggongvirae</taxon>
        <taxon>Uroviricota</taxon>
        <taxon>Caudoviricetes</taxon>
    </lineage>
</organism>
<protein>
    <submittedName>
        <fullName evidence="1">Uncharacterized protein</fullName>
    </submittedName>
</protein>
<sequence>MGTIISYKTAFEAKLESREDLRYLAKLVRKELGITLDKKYVDITWILERLAIFDSEYSYEIVDDDQLDVGVQAQTDIIKNTILY</sequence>
<accession>A0A8S5MG15</accession>
<reference evidence="1" key="1">
    <citation type="journal article" date="2021" name="Proc. Natl. Acad. Sci. U.S.A.">
        <title>A Catalog of Tens of Thousands of Viruses from Human Metagenomes Reveals Hidden Associations with Chronic Diseases.</title>
        <authorList>
            <person name="Tisza M.J."/>
            <person name="Buck C.B."/>
        </authorList>
    </citation>
    <scope>NUCLEOTIDE SEQUENCE</scope>
    <source>
        <strain evidence="1">Ctcfw7</strain>
    </source>
</reference>
<dbReference type="EMBL" id="BK014898">
    <property type="protein sequence ID" value="DAD81269.1"/>
    <property type="molecule type" value="Genomic_DNA"/>
</dbReference>
<proteinExistence type="predicted"/>
<name>A0A8S5MG15_9CAUD</name>